<organism evidence="9 10">
    <name type="scientific">Amycolatopsis cihanbeyliensis</name>
    <dbReference type="NCBI Taxonomy" id="1128664"/>
    <lineage>
        <taxon>Bacteria</taxon>
        <taxon>Bacillati</taxon>
        <taxon>Actinomycetota</taxon>
        <taxon>Actinomycetes</taxon>
        <taxon>Pseudonocardiales</taxon>
        <taxon>Pseudonocardiaceae</taxon>
        <taxon>Amycolatopsis</taxon>
    </lineage>
</organism>
<dbReference type="SUPFAM" id="SSF88659">
    <property type="entry name" value="Sigma3 and sigma4 domains of RNA polymerase sigma factors"/>
    <property type="match status" value="1"/>
</dbReference>
<evidence type="ECO:0000256" key="1">
    <source>
        <dbReference type="ARBA" id="ARBA00010641"/>
    </source>
</evidence>
<dbReference type="GO" id="GO:0003677">
    <property type="term" value="F:DNA binding"/>
    <property type="evidence" value="ECO:0007669"/>
    <property type="project" value="UniProtKB-KW"/>
</dbReference>
<evidence type="ECO:0000313" key="9">
    <source>
        <dbReference type="EMBL" id="TQJ02878.1"/>
    </source>
</evidence>
<name>A0A542DIF2_AMYCI</name>
<dbReference type="SUPFAM" id="SSF88946">
    <property type="entry name" value="Sigma2 domain of RNA polymerase sigma factors"/>
    <property type="match status" value="1"/>
</dbReference>
<protein>
    <recommendedName>
        <fullName evidence="6">RNA polymerase sigma factor</fullName>
    </recommendedName>
</protein>
<dbReference type="InterPro" id="IPR013249">
    <property type="entry name" value="RNA_pol_sigma70_r4_t2"/>
</dbReference>
<gene>
    <name evidence="9" type="ORF">FB471_2628</name>
</gene>
<evidence type="ECO:0000256" key="5">
    <source>
        <dbReference type="ARBA" id="ARBA00023163"/>
    </source>
</evidence>
<dbReference type="GO" id="GO:0006352">
    <property type="term" value="P:DNA-templated transcription initiation"/>
    <property type="evidence" value="ECO:0007669"/>
    <property type="project" value="InterPro"/>
</dbReference>
<dbReference type="NCBIfam" id="TIGR02983">
    <property type="entry name" value="SigE-fam_strep"/>
    <property type="match status" value="1"/>
</dbReference>
<dbReference type="EMBL" id="VFML01000001">
    <property type="protein sequence ID" value="TQJ02878.1"/>
    <property type="molecule type" value="Genomic_DNA"/>
</dbReference>
<evidence type="ECO:0000256" key="4">
    <source>
        <dbReference type="ARBA" id="ARBA00023125"/>
    </source>
</evidence>
<dbReference type="InterPro" id="IPR013324">
    <property type="entry name" value="RNA_pol_sigma_r3/r4-like"/>
</dbReference>
<keyword evidence="10" id="KW-1185">Reference proteome</keyword>
<evidence type="ECO:0000259" key="8">
    <source>
        <dbReference type="Pfam" id="PF08281"/>
    </source>
</evidence>
<reference evidence="9 10" key="1">
    <citation type="submission" date="2019-06" db="EMBL/GenBank/DDBJ databases">
        <title>Sequencing the genomes of 1000 actinobacteria strains.</title>
        <authorList>
            <person name="Klenk H.-P."/>
        </authorList>
    </citation>
    <scope>NUCLEOTIDE SEQUENCE [LARGE SCALE GENOMIC DNA]</scope>
    <source>
        <strain evidence="9 10">DSM 45679</strain>
    </source>
</reference>
<sequence length="179" mass="20294">MQSRSARDREFAEFFEHRFDMACRYAYALCGNRAESEEIAQAAFVRIYPRWPKVRKATADAYLRTVVTRLFLDNRRRGRSRERVMAEPPEVAIAADLTEVERQPLHAALLDLPPRQRAVVLLRFGYDLSLEQVAKVLGCSVGTVKSQASRGLDALRERYQGLFGELEGKAVGRPCSTTS</sequence>
<dbReference type="Pfam" id="PF04542">
    <property type="entry name" value="Sigma70_r2"/>
    <property type="match status" value="1"/>
</dbReference>
<comment type="caution">
    <text evidence="9">The sequence shown here is derived from an EMBL/GenBank/DDBJ whole genome shotgun (WGS) entry which is preliminary data.</text>
</comment>
<dbReference type="InterPro" id="IPR014325">
    <property type="entry name" value="RNA_pol_sigma-E_actinobac"/>
</dbReference>
<dbReference type="PROSITE" id="PS01063">
    <property type="entry name" value="SIGMA70_ECF"/>
    <property type="match status" value="1"/>
</dbReference>
<evidence type="ECO:0000256" key="2">
    <source>
        <dbReference type="ARBA" id="ARBA00023015"/>
    </source>
</evidence>
<evidence type="ECO:0000313" key="10">
    <source>
        <dbReference type="Proteomes" id="UP000320876"/>
    </source>
</evidence>
<dbReference type="CDD" id="cd06171">
    <property type="entry name" value="Sigma70_r4"/>
    <property type="match status" value="1"/>
</dbReference>
<keyword evidence="3 6" id="KW-0731">Sigma factor</keyword>
<keyword evidence="4 6" id="KW-0238">DNA-binding</keyword>
<dbReference type="InterPro" id="IPR036388">
    <property type="entry name" value="WH-like_DNA-bd_sf"/>
</dbReference>
<feature type="domain" description="RNA polymerase sigma-70 region 2" evidence="7">
    <location>
        <begin position="17"/>
        <end position="79"/>
    </location>
</feature>
<keyword evidence="2 6" id="KW-0805">Transcription regulation</keyword>
<dbReference type="Pfam" id="PF08281">
    <property type="entry name" value="Sigma70_r4_2"/>
    <property type="match status" value="1"/>
</dbReference>
<dbReference type="InterPro" id="IPR007627">
    <property type="entry name" value="RNA_pol_sigma70_r2"/>
</dbReference>
<dbReference type="Gene3D" id="1.10.1740.10">
    <property type="match status" value="1"/>
</dbReference>
<evidence type="ECO:0000256" key="6">
    <source>
        <dbReference type="RuleBase" id="RU000716"/>
    </source>
</evidence>
<dbReference type="InterPro" id="IPR013325">
    <property type="entry name" value="RNA_pol_sigma_r2"/>
</dbReference>
<evidence type="ECO:0000259" key="7">
    <source>
        <dbReference type="Pfam" id="PF04542"/>
    </source>
</evidence>
<proteinExistence type="inferred from homology"/>
<dbReference type="GO" id="GO:0006950">
    <property type="term" value="P:response to stress"/>
    <property type="evidence" value="ECO:0007669"/>
    <property type="project" value="UniProtKB-ARBA"/>
</dbReference>
<dbReference type="InterPro" id="IPR014284">
    <property type="entry name" value="RNA_pol_sigma-70_dom"/>
</dbReference>
<dbReference type="InterPro" id="IPR039425">
    <property type="entry name" value="RNA_pol_sigma-70-like"/>
</dbReference>
<dbReference type="InterPro" id="IPR000838">
    <property type="entry name" value="RNA_pol_sigma70_ECF_CS"/>
</dbReference>
<keyword evidence="5 6" id="KW-0804">Transcription</keyword>
<dbReference type="Proteomes" id="UP000320876">
    <property type="component" value="Unassembled WGS sequence"/>
</dbReference>
<dbReference type="AlphaFoldDB" id="A0A542DIF2"/>
<dbReference type="GO" id="GO:0016987">
    <property type="term" value="F:sigma factor activity"/>
    <property type="evidence" value="ECO:0007669"/>
    <property type="project" value="UniProtKB-KW"/>
</dbReference>
<comment type="similarity">
    <text evidence="1 6">Belongs to the sigma-70 factor family. ECF subfamily.</text>
</comment>
<dbReference type="PANTHER" id="PTHR43133:SF50">
    <property type="entry name" value="ECF RNA POLYMERASE SIGMA FACTOR SIGM"/>
    <property type="match status" value="1"/>
</dbReference>
<feature type="domain" description="RNA polymerase sigma factor 70 region 4 type 2" evidence="8">
    <location>
        <begin position="103"/>
        <end position="155"/>
    </location>
</feature>
<evidence type="ECO:0000256" key="3">
    <source>
        <dbReference type="ARBA" id="ARBA00023082"/>
    </source>
</evidence>
<dbReference type="PANTHER" id="PTHR43133">
    <property type="entry name" value="RNA POLYMERASE ECF-TYPE SIGMA FACTO"/>
    <property type="match status" value="1"/>
</dbReference>
<accession>A0A542DIF2</accession>
<dbReference type="Gene3D" id="1.10.10.10">
    <property type="entry name" value="Winged helix-like DNA-binding domain superfamily/Winged helix DNA-binding domain"/>
    <property type="match status" value="1"/>
</dbReference>
<dbReference type="RefSeq" id="WP_246076384.1">
    <property type="nucleotide sequence ID" value="NZ_VFML01000001.1"/>
</dbReference>
<dbReference type="NCBIfam" id="TIGR02937">
    <property type="entry name" value="sigma70-ECF"/>
    <property type="match status" value="1"/>
</dbReference>